<evidence type="ECO:0000256" key="2">
    <source>
        <dbReference type="ARBA" id="ARBA00005005"/>
    </source>
</evidence>
<dbReference type="InterPro" id="IPR057326">
    <property type="entry name" value="KR_dom"/>
</dbReference>
<evidence type="ECO:0000313" key="12">
    <source>
        <dbReference type="EMBL" id="JAI60214.1"/>
    </source>
</evidence>
<dbReference type="UniPathway" id="UPA00659"/>
<dbReference type="PRINTS" id="PR00080">
    <property type="entry name" value="SDRFAMILY"/>
</dbReference>
<dbReference type="InterPro" id="IPR054357">
    <property type="entry name" value="MFE-2_N"/>
</dbReference>
<dbReference type="Pfam" id="PF22622">
    <property type="entry name" value="MFE-2_hydrat-2_N"/>
    <property type="match status" value="1"/>
</dbReference>
<keyword evidence="8" id="KW-0456">Lyase</keyword>
<dbReference type="CDD" id="cd05353">
    <property type="entry name" value="hydroxyacyl-CoA-like_DH_SDR_c-like"/>
    <property type="match status" value="1"/>
</dbReference>
<dbReference type="InterPro" id="IPR020904">
    <property type="entry name" value="Sc_DH/Rdtase_CS"/>
</dbReference>
<dbReference type="SUPFAM" id="SSF51735">
    <property type="entry name" value="NAD(P)-binding Rossmann-fold domains"/>
    <property type="match status" value="1"/>
</dbReference>
<dbReference type="Gene3D" id="1.10.287.4290">
    <property type="match status" value="1"/>
</dbReference>
<proteinExistence type="inferred from homology"/>
<dbReference type="CDD" id="cd03448">
    <property type="entry name" value="HDE_HSD"/>
    <property type="match status" value="1"/>
</dbReference>
<name>A0A0P4W3L8_SCYOL</name>
<accession>A0A0P4W3L8</accession>
<dbReference type="Pfam" id="PF01575">
    <property type="entry name" value="MaoC_dehydratas"/>
    <property type="match status" value="1"/>
</dbReference>
<dbReference type="PANTHER" id="PTHR45024">
    <property type="entry name" value="DEHYDROGENASES, SHORT CHAIN"/>
    <property type="match status" value="1"/>
</dbReference>
<feature type="domain" description="Ketoreductase" evidence="11">
    <location>
        <begin position="11"/>
        <end position="185"/>
    </location>
</feature>
<dbReference type="Pfam" id="PF02036">
    <property type="entry name" value="SCP2"/>
    <property type="match status" value="1"/>
</dbReference>
<evidence type="ECO:0000256" key="8">
    <source>
        <dbReference type="ARBA" id="ARBA00023239"/>
    </source>
</evidence>
<keyword evidence="5" id="KW-0560">Oxidoreductase</keyword>
<dbReference type="InterPro" id="IPR036291">
    <property type="entry name" value="NAD(P)-bd_dom_sf"/>
</dbReference>
<dbReference type="Pfam" id="PF00106">
    <property type="entry name" value="adh_short"/>
    <property type="match status" value="1"/>
</dbReference>
<dbReference type="InterPro" id="IPR036527">
    <property type="entry name" value="SCP2_sterol-bd_dom_sf"/>
</dbReference>
<dbReference type="GO" id="GO:0006635">
    <property type="term" value="P:fatty acid beta-oxidation"/>
    <property type="evidence" value="ECO:0007669"/>
    <property type="project" value="UniProtKB-UniPathway"/>
</dbReference>
<organism evidence="12">
    <name type="scientific">Scylla olivacea</name>
    <name type="common">Orange mud crab</name>
    <name type="synonym">Cancer olivacea</name>
    <dbReference type="NCBI Taxonomy" id="85551"/>
    <lineage>
        <taxon>Eukaryota</taxon>
        <taxon>Metazoa</taxon>
        <taxon>Ecdysozoa</taxon>
        <taxon>Arthropoda</taxon>
        <taxon>Crustacea</taxon>
        <taxon>Multicrustacea</taxon>
        <taxon>Malacostraca</taxon>
        <taxon>Eumalacostraca</taxon>
        <taxon>Eucarida</taxon>
        <taxon>Decapoda</taxon>
        <taxon>Pleocyemata</taxon>
        <taxon>Brachyura</taxon>
        <taxon>Eubrachyura</taxon>
        <taxon>Portunoidea</taxon>
        <taxon>Portunidae</taxon>
        <taxon>Portuninae</taxon>
        <taxon>Scylla</taxon>
    </lineage>
</organism>
<dbReference type="InterPro" id="IPR029069">
    <property type="entry name" value="HotDog_dom_sf"/>
</dbReference>
<dbReference type="FunFam" id="3.40.50.720:FF:000185">
    <property type="entry name" value="peroxisomal multifunctional enzyme type 2"/>
    <property type="match status" value="1"/>
</dbReference>
<evidence type="ECO:0000256" key="10">
    <source>
        <dbReference type="SAM" id="MobiDB-lite"/>
    </source>
</evidence>
<dbReference type="EMBL" id="GDRN01091841">
    <property type="protein sequence ID" value="JAI60214.1"/>
    <property type="molecule type" value="Transcribed_RNA"/>
</dbReference>
<evidence type="ECO:0000256" key="7">
    <source>
        <dbReference type="ARBA" id="ARBA00023140"/>
    </source>
</evidence>
<keyword evidence="7" id="KW-0576">Peroxisome</keyword>
<comment type="pathway">
    <text evidence="2">Lipid metabolism; fatty acid beta-oxidation.</text>
</comment>
<dbReference type="PROSITE" id="PS00061">
    <property type="entry name" value="ADH_SHORT"/>
    <property type="match status" value="1"/>
</dbReference>
<dbReference type="SUPFAM" id="SSF55718">
    <property type="entry name" value="SCP-like"/>
    <property type="match status" value="1"/>
</dbReference>
<evidence type="ECO:0000256" key="4">
    <source>
        <dbReference type="ARBA" id="ARBA00022832"/>
    </source>
</evidence>
<dbReference type="InterPro" id="IPR051687">
    <property type="entry name" value="Peroxisomal_Beta-Oxidation"/>
</dbReference>
<dbReference type="GO" id="GO:0016491">
    <property type="term" value="F:oxidoreductase activity"/>
    <property type="evidence" value="ECO:0007669"/>
    <property type="project" value="UniProtKB-KW"/>
</dbReference>
<evidence type="ECO:0000256" key="5">
    <source>
        <dbReference type="ARBA" id="ARBA00023002"/>
    </source>
</evidence>
<dbReference type="Gene3D" id="3.10.129.10">
    <property type="entry name" value="Hotdog Thioesterase"/>
    <property type="match status" value="1"/>
</dbReference>
<comment type="similarity">
    <text evidence="3">Belongs to the short-chain dehydrogenases/reductases (SDR) family.</text>
</comment>
<feature type="region of interest" description="Disordered" evidence="10">
    <location>
        <begin position="305"/>
        <end position="332"/>
    </location>
</feature>
<dbReference type="InterPro" id="IPR003033">
    <property type="entry name" value="SCP2_sterol-bd_dom"/>
</dbReference>
<dbReference type="EMBL" id="GDRN01091840">
    <property type="protein sequence ID" value="JAI60215.1"/>
    <property type="molecule type" value="Transcribed_RNA"/>
</dbReference>
<dbReference type="SUPFAM" id="SSF54637">
    <property type="entry name" value="Thioesterase/thiol ester dehydrase-isomerase"/>
    <property type="match status" value="2"/>
</dbReference>
<evidence type="ECO:0000256" key="1">
    <source>
        <dbReference type="ARBA" id="ARBA00004275"/>
    </source>
</evidence>
<dbReference type="InterPro" id="IPR002539">
    <property type="entry name" value="MaoC-like_dom"/>
</dbReference>
<reference evidence="12" key="1">
    <citation type="submission" date="2015-09" db="EMBL/GenBank/DDBJ databases">
        <title>Scylla olivacea transcriptome.</title>
        <authorList>
            <person name="Ikhwanuddin M."/>
        </authorList>
    </citation>
    <scope>NUCLEOTIDE SEQUENCE</scope>
</reference>
<protein>
    <recommendedName>
        <fullName evidence="9">Peroxisomal multifunctional enzyme type 2</fullName>
    </recommendedName>
</protein>
<comment type="subcellular location">
    <subcellularLocation>
        <location evidence="1">Peroxisome</location>
    </subcellularLocation>
</comment>
<keyword evidence="4" id="KW-0276">Fatty acid metabolism</keyword>
<dbReference type="AlphaFoldDB" id="A0A0P4W3L8"/>
<evidence type="ECO:0000256" key="9">
    <source>
        <dbReference type="ARBA" id="ARBA00073497"/>
    </source>
</evidence>
<dbReference type="GO" id="GO:0005777">
    <property type="term" value="C:peroxisome"/>
    <property type="evidence" value="ECO:0007669"/>
    <property type="project" value="UniProtKB-SubCell"/>
</dbReference>
<sequence>MVAQLLTYNGQVAIVTGAGGGLGRAYALMFGSRGAKVVVNDLGGDTKGQGQSSRAADKVVEEIRQAGGIAVANYDSVEDGDKIVQTALDNFGRVDILVNNAGILRDKSFPRTSDTDWDLVQRVHLRGSFMVTRAAFPVMKKQKFGRIIMTASTSGIFGNFGQANYSAAKLGLLGLSNTVSIEGQKYNIHCNTIAPVSGTRMTEGILPPDLFDEFKPEFVAPLVLWLCHEDCEDTGGLFLTAGGWYGKFRWECTNGVMCRKSREEMVTPEVVRDHWDMITDFSHSYNPESGQEATAHLVGALQEMDSAGDTSSENTSASVPPSASPSATTGPMSAVGVKVQPKTFTYTFKDVILYALGVGVSTKDEDGLQFLYENSEGFSPLPTFCVVPAQAVMMDGALWSSIPGWSVDLSKLLHGEMYIELMKPLPSSATLSTDMEVVEVLDKGSGAVLIADTISRNESGEPLFRTQWSLFVVGEGNFGGPRKSTKAVPLMDHPSRAPDASEEVVTGVDQAALYRLSGDLNPLHIDPSFAAMGGFAQPILHGLCFHGITGRAILKHYCGNDPTRFKAMKIRFARPVIPGQRLVVDMWKEGSRVYFTCTVKDTGKVCLTGGYVDIINQELSTAAADGVSSTAERTVACAGLFEEMTKKVADNSDLADKVKAVFLWNINKNKSLAAQWTVDLRKGPGKVYTGPPSDGVKPSVTLTLEDEDMVALGTGKLNPQKAFMSGKLKVSGNVMLTQKLQHLLKPQAKM</sequence>
<evidence type="ECO:0000259" key="11">
    <source>
        <dbReference type="SMART" id="SM00822"/>
    </source>
</evidence>
<dbReference type="InterPro" id="IPR002347">
    <property type="entry name" value="SDR_fam"/>
</dbReference>
<keyword evidence="6" id="KW-0443">Lipid metabolism</keyword>
<dbReference type="Gene3D" id="3.40.50.720">
    <property type="entry name" value="NAD(P)-binding Rossmann-like Domain"/>
    <property type="match status" value="1"/>
</dbReference>
<dbReference type="PANTHER" id="PTHR45024:SF2">
    <property type="entry name" value="SCP2 DOMAIN-CONTAINING PROTEIN"/>
    <property type="match status" value="1"/>
</dbReference>
<evidence type="ECO:0000256" key="3">
    <source>
        <dbReference type="ARBA" id="ARBA00006484"/>
    </source>
</evidence>
<dbReference type="PRINTS" id="PR00081">
    <property type="entry name" value="GDHRDH"/>
</dbReference>
<dbReference type="GO" id="GO:0018812">
    <property type="term" value="F:3-hydroxyacyl-CoA dehydratase activity"/>
    <property type="evidence" value="ECO:0007669"/>
    <property type="project" value="UniProtKB-ARBA"/>
</dbReference>
<dbReference type="SMART" id="SM00822">
    <property type="entry name" value="PKS_KR"/>
    <property type="match status" value="1"/>
</dbReference>
<feature type="compositionally biased region" description="Low complexity" evidence="10">
    <location>
        <begin position="315"/>
        <end position="332"/>
    </location>
</feature>
<dbReference type="Gene3D" id="3.30.1050.10">
    <property type="entry name" value="SCP2 sterol-binding domain"/>
    <property type="match status" value="1"/>
</dbReference>
<evidence type="ECO:0000256" key="6">
    <source>
        <dbReference type="ARBA" id="ARBA00023098"/>
    </source>
</evidence>